<keyword evidence="3 6" id="KW-0808">Transferase</keyword>
<organism evidence="8 9">
    <name type="scientific">candidate division MSBL1 archaeon SCGC-AAA261C02</name>
    <dbReference type="NCBI Taxonomy" id="1698272"/>
    <lineage>
        <taxon>Archaea</taxon>
        <taxon>Methanobacteriati</taxon>
        <taxon>Methanobacteriota</taxon>
        <taxon>candidate division MSBL1</taxon>
    </lineage>
</organism>
<evidence type="ECO:0000256" key="1">
    <source>
        <dbReference type="ARBA" id="ARBA00011066"/>
    </source>
</evidence>
<keyword evidence="9" id="KW-1185">Reference proteome</keyword>
<dbReference type="Proteomes" id="UP000070520">
    <property type="component" value="Unassembled WGS sequence"/>
</dbReference>
<dbReference type="PRINTS" id="PR01469">
    <property type="entry name" value="CARBMTKINASE"/>
</dbReference>
<evidence type="ECO:0000256" key="6">
    <source>
        <dbReference type="PIRNR" id="PIRNR000723"/>
    </source>
</evidence>
<keyword evidence="4 6" id="KW-0418">Kinase</keyword>
<dbReference type="InterPro" id="IPR001048">
    <property type="entry name" value="Asp/Glu/Uridylate_kinase"/>
</dbReference>
<dbReference type="FunFam" id="3.40.1160.10:FF:000007">
    <property type="entry name" value="Carbamate kinase"/>
    <property type="match status" value="1"/>
</dbReference>
<dbReference type="Gene3D" id="3.40.1160.10">
    <property type="entry name" value="Acetylglutamate kinase-like"/>
    <property type="match status" value="1"/>
</dbReference>
<dbReference type="GO" id="GO:0019546">
    <property type="term" value="P:L-arginine deiminase pathway"/>
    <property type="evidence" value="ECO:0007669"/>
    <property type="project" value="TreeGrafter"/>
</dbReference>
<comment type="similarity">
    <text evidence="1 6">Belongs to the carbamate kinase family.</text>
</comment>
<sequence>MTKRKRRVVVALGGNAILQQGQKGTYEEQLENVRQTAEVLGDMILSGDYQVVITHGNGPQVGAILLQNTAGLAEGVPAMPMHVCGAQSQGLIGYMIQQSLGDVFREAGREDIPVATIVTQLIVDKNDPAFQNPSKPVGPFYEEEEAKQLADERGWSIVKEADRGWRRVVPSPEPKDIAEKESIIKLLEAHIVPIVSGGGGIPVIKEKGGLRGVEAVIDKDLAAEKVAEVVDADALVILTDVNGVAINYGQPDEEWLEELTLEEAEKHMRDDQFAEGSMKPKVTAAVRFVKSGGEETVIASLGEAEKAIKGETGTKIIE</sequence>
<accession>A0A133UZ66</accession>
<evidence type="ECO:0000313" key="9">
    <source>
        <dbReference type="Proteomes" id="UP000070520"/>
    </source>
</evidence>
<evidence type="ECO:0000259" key="7">
    <source>
        <dbReference type="Pfam" id="PF00696"/>
    </source>
</evidence>
<dbReference type="PATRIC" id="fig|1698272.3.peg.565"/>
<dbReference type="NCBIfam" id="NF009007">
    <property type="entry name" value="PRK12352.1"/>
    <property type="match status" value="1"/>
</dbReference>
<dbReference type="CDD" id="cd04235">
    <property type="entry name" value="AAK_CK"/>
    <property type="match status" value="1"/>
</dbReference>
<feature type="domain" description="Aspartate/glutamate/uridylate kinase" evidence="7">
    <location>
        <begin position="7"/>
        <end position="300"/>
    </location>
</feature>
<dbReference type="PANTHER" id="PTHR30409">
    <property type="entry name" value="CARBAMATE KINASE"/>
    <property type="match status" value="1"/>
</dbReference>
<evidence type="ECO:0000256" key="5">
    <source>
        <dbReference type="NCBIfam" id="TIGR00746"/>
    </source>
</evidence>
<proteinExistence type="inferred from homology"/>
<evidence type="ECO:0000256" key="4">
    <source>
        <dbReference type="ARBA" id="ARBA00022777"/>
    </source>
</evidence>
<evidence type="ECO:0000256" key="2">
    <source>
        <dbReference type="ARBA" id="ARBA00020752"/>
    </source>
</evidence>
<comment type="caution">
    <text evidence="8">The sequence shown here is derived from an EMBL/GenBank/DDBJ whole genome shotgun (WGS) entry which is preliminary data.</text>
</comment>
<dbReference type="GO" id="GO:0008804">
    <property type="term" value="F:carbamate kinase activity"/>
    <property type="evidence" value="ECO:0007669"/>
    <property type="project" value="UniProtKB-UniRule"/>
</dbReference>
<name>A0A133UZ66_9EURY</name>
<protein>
    <recommendedName>
        <fullName evidence="2 5">Carbamate kinase</fullName>
    </recommendedName>
</protein>
<dbReference type="Pfam" id="PF00696">
    <property type="entry name" value="AA_kinase"/>
    <property type="match status" value="1"/>
</dbReference>
<dbReference type="EMBL" id="LHXW01000042">
    <property type="protein sequence ID" value="KXA99469.1"/>
    <property type="molecule type" value="Genomic_DNA"/>
</dbReference>
<evidence type="ECO:0000256" key="3">
    <source>
        <dbReference type="ARBA" id="ARBA00022679"/>
    </source>
</evidence>
<evidence type="ECO:0000313" key="8">
    <source>
        <dbReference type="EMBL" id="KXA99469.1"/>
    </source>
</evidence>
<dbReference type="InterPro" id="IPR003964">
    <property type="entry name" value="Carb_kinase"/>
</dbReference>
<dbReference type="SUPFAM" id="SSF53633">
    <property type="entry name" value="Carbamate kinase-like"/>
    <property type="match status" value="1"/>
</dbReference>
<gene>
    <name evidence="8" type="ORF">AKJ42_03145</name>
</gene>
<dbReference type="NCBIfam" id="TIGR00746">
    <property type="entry name" value="arcC"/>
    <property type="match status" value="1"/>
</dbReference>
<dbReference type="InterPro" id="IPR036393">
    <property type="entry name" value="AceGlu_kinase-like_sf"/>
</dbReference>
<reference evidence="8 9" key="1">
    <citation type="journal article" date="2016" name="Sci. Rep.">
        <title>Metabolic traits of an uncultured archaeal lineage -MSBL1- from brine pools of the Red Sea.</title>
        <authorList>
            <person name="Mwirichia R."/>
            <person name="Alam I."/>
            <person name="Rashid M."/>
            <person name="Vinu M."/>
            <person name="Ba-Alawi W."/>
            <person name="Anthony Kamau A."/>
            <person name="Kamanda Ngugi D."/>
            <person name="Goker M."/>
            <person name="Klenk H.P."/>
            <person name="Bajic V."/>
            <person name="Stingl U."/>
        </authorList>
    </citation>
    <scope>NUCLEOTIDE SEQUENCE [LARGE SCALE GENOMIC DNA]</scope>
    <source>
        <strain evidence="8">SCGC-AAA261C02</strain>
    </source>
</reference>
<dbReference type="GO" id="GO:0005829">
    <property type="term" value="C:cytosol"/>
    <property type="evidence" value="ECO:0007669"/>
    <property type="project" value="TreeGrafter"/>
</dbReference>
<dbReference type="AlphaFoldDB" id="A0A133UZ66"/>
<dbReference type="PANTHER" id="PTHR30409:SF1">
    <property type="entry name" value="CARBAMATE KINASE-RELATED"/>
    <property type="match status" value="1"/>
</dbReference>
<dbReference type="PIRSF" id="PIRSF000723">
    <property type="entry name" value="Carbamate_kin"/>
    <property type="match status" value="1"/>
</dbReference>